<name>A0A0E2YXA0_9GAMM</name>
<dbReference type="InterPro" id="IPR012938">
    <property type="entry name" value="Glc/Sorbosone_DH"/>
</dbReference>
<evidence type="ECO:0000313" key="2">
    <source>
        <dbReference type="EMBL" id="KFI17804.1"/>
    </source>
</evidence>
<dbReference type="Gene3D" id="2.120.10.30">
    <property type="entry name" value="TolB, C-terminal domain"/>
    <property type="match status" value="1"/>
</dbReference>
<organism evidence="2 3">
    <name type="scientific">Nitrosococcus oceani C-27</name>
    <dbReference type="NCBI Taxonomy" id="314279"/>
    <lineage>
        <taxon>Bacteria</taxon>
        <taxon>Pseudomonadati</taxon>
        <taxon>Pseudomonadota</taxon>
        <taxon>Gammaproteobacteria</taxon>
        <taxon>Chromatiales</taxon>
        <taxon>Chromatiaceae</taxon>
        <taxon>Nitrosococcus</taxon>
    </lineage>
</organism>
<protein>
    <recommendedName>
        <fullName evidence="1">Glucose/Sorbosone dehydrogenase domain-containing protein</fullName>
    </recommendedName>
</protein>
<gene>
    <name evidence="2" type="ORF">IB75_18475</name>
</gene>
<dbReference type="Pfam" id="PF07995">
    <property type="entry name" value="GSDH"/>
    <property type="match status" value="1"/>
</dbReference>
<dbReference type="AlphaFoldDB" id="A0A0E2YXA0"/>
<feature type="non-terminal residue" evidence="2">
    <location>
        <position position="139"/>
    </location>
</feature>
<accession>A0A0E2YXA0</accession>
<feature type="domain" description="Glucose/Sorbosone dehydrogenase" evidence="1">
    <location>
        <begin position="3"/>
        <end position="139"/>
    </location>
</feature>
<dbReference type="EMBL" id="JPGN01000527">
    <property type="protein sequence ID" value="KFI17804.1"/>
    <property type="molecule type" value="Genomic_DNA"/>
</dbReference>
<feature type="non-terminal residue" evidence="2">
    <location>
        <position position="1"/>
    </location>
</feature>
<evidence type="ECO:0000259" key="1">
    <source>
        <dbReference type="Pfam" id="PF07995"/>
    </source>
</evidence>
<dbReference type="SUPFAM" id="SSF63825">
    <property type="entry name" value="YWTD domain"/>
    <property type="match status" value="1"/>
</dbReference>
<proteinExistence type="predicted"/>
<dbReference type="Proteomes" id="UP000028839">
    <property type="component" value="Unassembled WGS sequence"/>
</dbReference>
<evidence type="ECO:0000313" key="3">
    <source>
        <dbReference type="Proteomes" id="UP000028839"/>
    </source>
</evidence>
<reference evidence="2 3" key="1">
    <citation type="submission" date="2014-07" db="EMBL/GenBank/DDBJ databases">
        <title>Comparative analysis of Nitrosococcus oceani genome inventories of strains from Pacific and Atlantic gyres.</title>
        <authorList>
            <person name="Lim C.K."/>
            <person name="Wang L."/>
            <person name="Sayavedra-Soto L.A."/>
            <person name="Klotz M.G."/>
        </authorList>
    </citation>
    <scope>NUCLEOTIDE SEQUENCE [LARGE SCALE GENOMIC DNA]</scope>
    <source>
        <strain evidence="2 3">C-27</strain>
    </source>
</reference>
<sequence length="139" mass="15037">TSEGEQGMLGITTVGTKVYLYFTESATLGGHPLGKRVYSYDWNGEQLVNKTLVKDLPETQTYHNGGAMTTDKNGAVYLVVGDAGRFGKLQNHPTGDFNNTSVIFRIAPPGPYYAMGIRNSFGLTVDPVTGTLWDTENGP</sequence>
<comment type="caution">
    <text evidence="2">The sequence shown here is derived from an EMBL/GenBank/DDBJ whole genome shotgun (WGS) entry which is preliminary data.</text>
</comment>
<dbReference type="InterPro" id="IPR011042">
    <property type="entry name" value="6-blade_b-propeller_TolB-like"/>
</dbReference>